<reference evidence="2 3" key="1">
    <citation type="submission" date="2006-10" db="EMBL/GenBank/DDBJ databases">
        <title>Complete sequence of Syntrophobacter fumaroxidans MPOB.</title>
        <authorList>
            <consortium name="US DOE Joint Genome Institute"/>
            <person name="Copeland A."/>
            <person name="Lucas S."/>
            <person name="Lapidus A."/>
            <person name="Barry K."/>
            <person name="Detter J.C."/>
            <person name="Glavina del Rio T."/>
            <person name="Hammon N."/>
            <person name="Israni S."/>
            <person name="Pitluck S."/>
            <person name="Goltsman E.G."/>
            <person name="Martinez M."/>
            <person name="Schmutz J."/>
            <person name="Larimer F."/>
            <person name="Land M."/>
            <person name="Hauser L."/>
            <person name="Kyrpides N."/>
            <person name="Kim E."/>
            <person name="Boone D.R."/>
            <person name="Brockman F."/>
            <person name="Culley D."/>
            <person name="Ferry J."/>
            <person name="Gunsalus R."/>
            <person name="McInerney M.J."/>
            <person name="Morrison M."/>
            <person name="Plugge C."/>
            <person name="Rohlin L."/>
            <person name="Scholten J."/>
            <person name="Sieber J."/>
            <person name="Stams A.J.M."/>
            <person name="Worm P."/>
            <person name="Henstra A.M."/>
            <person name="Richardson P."/>
        </authorList>
    </citation>
    <scope>NUCLEOTIDE SEQUENCE [LARGE SCALE GENOMIC DNA]</scope>
    <source>
        <strain evidence="3">DSM 10017 / MPOB</strain>
    </source>
</reference>
<dbReference type="Pfam" id="PF14332">
    <property type="entry name" value="DUF4388"/>
    <property type="match status" value="2"/>
</dbReference>
<dbReference type="STRING" id="335543.Sfum_0069"/>
<dbReference type="EMBL" id="CP000478">
    <property type="protein sequence ID" value="ABK15772.1"/>
    <property type="molecule type" value="Genomic_DNA"/>
</dbReference>
<dbReference type="AlphaFoldDB" id="A0LEC0"/>
<dbReference type="eggNOG" id="COG1357">
    <property type="taxonomic scope" value="Bacteria"/>
</dbReference>
<feature type="domain" description="PatA-like N-terminal" evidence="1">
    <location>
        <begin position="128"/>
        <end position="226"/>
    </location>
</feature>
<dbReference type="KEGG" id="sfu:Sfum_0069"/>
<evidence type="ECO:0000313" key="2">
    <source>
        <dbReference type="EMBL" id="ABK15772.1"/>
    </source>
</evidence>
<dbReference type="Proteomes" id="UP000001784">
    <property type="component" value="Chromosome"/>
</dbReference>
<accession>A0LEC0</accession>
<feature type="domain" description="PatA-like N-terminal" evidence="1">
    <location>
        <begin position="12"/>
        <end position="107"/>
    </location>
</feature>
<dbReference type="InterPro" id="IPR025497">
    <property type="entry name" value="PatA-like_N"/>
</dbReference>
<organism evidence="2 3">
    <name type="scientific">Syntrophobacter fumaroxidans (strain DSM 10017 / MPOB)</name>
    <dbReference type="NCBI Taxonomy" id="335543"/>
    <lineage>
        <taxon>Bacteria</taxon>
        <taxon>Pseudomonadati</taxon>
        <taxon>Thermodesulfobacteriota</taxon>
        <taxon>Syntrophobacteria</taxon>
        <taxon>Syntrophobacterales</taxon>
        <taxon>Syntrophobacteraceae</taxon>
        <taxon>Syntrophobacter</taxon>
    </lineage>
</organism>
<dbReference type="InParanoid" id="A0LEC0"/>
<dbReference type="HOGENOM" id="CLU_745823_0_0_7"/>
<protein>
    <recommendedName>
        <fullName evidence="1">PatA-like N-terminal domain-containing protein</fullName>
    </recommendedName>
</protein>
<evidence type="ECO:0000259" key="1">
    <source>
        <dbReference type="Pfam" id="PF14332"/>
    </source>
</evidence>
<gene>
    <name evidence="2" type="ordered locus">Sfum_0069</name>
</gene>
<dbReference type="PANTHER" id="PTHR36304:SF4">
    <property type="entry name" value="DUF4388 DOMAIN-CONTAINING PROTEIN"/>
    <property type="match status" value="1"/>
</dbReference>
<dbReference type="RefSeq" id="WP_011696945.1">
    <property type="nucleotide sequence ID" value="NC_008554.1"/>
</dbReference>
<name>A0LEC0_SYNFM</name>
<dbReference type="PANTHER" id="PTHR36304">
    <property type="entry name" value="DOMAIN GTPASE-ACTIVATING PROTEIN, PUTATIVE-RELATED-RELATED"/>
    <property type="match status" value="1"/>
</dbReference>
<dbReference type="eggNOG" id="COG2201">
    <property type="taxonomic scope" value="Bacteria"/>
</dbReference>
<keyword evidence="3" id="KW-1185">Reference proteome</keyword>
<evidence type="ECO:0000313" key="3">
    <source>
        <dbReference type="Proteomes" id="UP000001784"/>
    </source>
</evidence>
<dbReference type="OrthoDB" id="5506355at2"/>
<proteinExistence type="predicted"/>
<sequence>MAQGQTAPDRFSGTVERVALADLMQMICLAQMSHAIVVQHESGTGAIFVRSGQVCHAVLGGAQGEEPLFEMLRWRSGKFDAAPSQSSDTPATITRGWEYLLIEAMRSRLTGEEAAGESAGPVLSAGFAGRLGGVQLSDLVQLACMSRTDHVYEVKTEPRTGRIYARSGQVYHSECGKLQGEDAFCELLLAETGEFRTVSLEGEPPETIAKPWEYLLMDAMRYRDEKTGGAGEELEEEIQSLLTKLHRMKVSEKIRAAMVGDKEVRSLLIREPNKLVQIAIINNPRITEGEVSAIASSRNVDEEVLRRIANTREWMKIYAVRLALTTNPKCPLPSALRLLQGLTQHDIRQIAKSKSVPIGLAQTARRLIHEP</sequence>